<accession>A0A167ZV19</accession>
<dbReference type="GO" id="GO:0005789">
    <property type="term" value="C:endoplasmic reticulum membrane"/>
    <property type="evidence" value="ECO:0007669"/>
    <property type="project" value="UniProtKB-SubCell"/>
</dbReference>
<organism evidence="12 13">
    <name type="scientific">Ascosphaera apis ARSEF 7405</name>
    <dbReference type="NCBI Taxonomy" id="392613"/>
    <lineage>
        <taxon>Eukaryota</taxon>
        <taxon>Fungi</taxon>
        <taxon>Dikarya</taxon>
        <taxon>Ascomycota</taxon>
        <taxon>Pezizomycotina</taxon>
        <taxon>Eurotiomycetes</taxon>
        <taxon>Eurotiomycetidae</taxon>
        <taxon>Onygenales</taxon>
        <taxon>Ascosphaeraceae</taxon>
        <taxon>Ascosphaera</taxon>
    </lineage>
</organism>
<keyword evidence="8 10" id="KW-0472">Membrane</keyword>
<keyword evidence="4 11" id="KW-0812">Transmembrane</keyword>
<name>A0A167ZV19_9EURO</name>
<dbReference type="Proteomes" id="UP000242877">
    <property type="component" value="Unassembled WGS sequence"/>
</dbReference>
<evidence type="ECO:0000256" key="2">
    <source>
        <dbReference type="ARBA" id="ARBA00007149"/>
    </source>
</evidence>
<evidence type="ECO:0000256" key="11">
    <source>
        <dbReference type="SAM" id="Phobius"/>
    </source>
</evidence>
<sequence length="256" mass="28789">MLVQSAVRDGGLPSLLSVLAAIFVVCVTLCAADERKIDSDLVGTWVSKSEKVKTGPNFYDPKKDEFNEPSLPGMSYSFSKDGHYEEALYRAIANPSKPDCTKAILQFQHGTWYVAENGSLILEPIKVDGRQQVSDPCKHDDHSIYSRYNQTELFKKYEVREDSYHKKKRLDLYQFDGSPVNAMLLNDENPSMLPTTTLNPMTSATTAPSRIKRGVVPARRHRRRTTVAKEGMGAADRWWWLGVIMTSAGGLMLFYS</sequence>
<dbReference type="OrthoDB" id="4205318at2759"/>
<keyword evidence="6 10" id="KW-0256">Endoplasmic reticulum</keyword>
<dbReference type="PIRSF" id="PIRSF017290">
    <property type="entry name" value="ROT1_prd"/>
    <property type="match status" value="1"/>
</dbReference>
<dbReference type="VEuPathDB" id="FungiDB:AAP_02597"/>
<evidence type="ECO:0000256" key="4">
    <source>
        <dbReference type="ARBA" id="ARBA00022692"/>
    </source>
</evidence>
<evidence type="ECO:0000256" key="5">
    <source>
        <dbReference type="ARBA" id="ARBA00022729"/>
    </source>
</evidence>
<keyword evidence="5" id="KW-0732">Signal</keyword>
<dbReference type="EMBL" id="AZGZ01000009">
    <property type="protein sequence ID" value="KZZ93131.1"/>
    <property type="molecule type" value="Genomic_DNA"/>
</dbReference>
<dbReference type="GO" id="GO:0051082">
    <property type="term" value="F:unfolded protein binding"/>
    <property type="evidence" value="ECO:0007669"/>
    <property type="project" value="TreeGrafter"/>
</dbReference>
<evidence type="ECO:0000313" key="12">
    <source>
        <dbReference type="EMBL" id="KZZ93131.1"/>
    </source>
</evidence>
<dbReference type="Pfam" id="PF10681">
    <property type="entry name" value="Rot1"/>
    <property type="match status" value="1"/>
</dbReference>
<keyword evidence="13" id="KW-1185">Reference proteome</keyword>
<comment type="similarity">
    <text evidence="2 10">Belongs to the ROT1 family.</text>
</comment>
<evidence type="ECO:0000256" key="8">
    <source>
        <dbReference type="ARBA" id="ARBA00023136"/>
    </source>
</evidence>
<evidence type="ECO:0000256" key="9">
    <source>
        <dbReference type="ARBA" id="ARBA00024969"/>
    </source>
</evidence>
<proteinExistence type="inferred from homology"/>
<evidence type="ECO:0000256" key="3">
    <source>
        <dbReference type="ARBA" id="ARBA00017291"/>
    </source>
</evidence>
<comment type="function">
    <text evidence="9 10">Required for normal levels of the cell wall 1,6-beta-glucan. Involved in a protein folding machinery chaperoning proteins acting in various physiological processes including cell wall synthesis and lysis of autophagic bodies.</text>
</comment>
<keyword evidence="7 11" id="KW-1133">Transmembrane helix</keyword>
<protein>
    <recommendedName>
        <fullName evidence="3 10">Protein ROT1</fullName>
    </recommendedName>
</protein>
<feature type="transmembrane region" description="Helical" evidence="11">
    <location>
        <begin position="238"/>
        <end position="255"/>
    </location>
</feature>
<dbReference type="AlphaFoldDB" id="A0A167ZV19"/>
<comment type="caution">
    <text evidence="12">The sequence shown here is derived from an EMBL/GenBank/DDBJ whole genome shotgun (WGS) entry which is preliminary data.</text>
</comment>
<dbReference type="PANTHER" id="PTHR28090:SF1">
    <property type="entry name" value="PROTEIN ROT1"/>
    <property type="match status" value="1"/>
</dbReference>
<dbReference type="PANTHER" id="PTHR28090">
    <property type="entry name" value="PROTEIN ROT1"/>
    <property type="match status" value="1"/>
</dbReference>
<evidence type="ECO:0000256" key="10">
    <source>
        <dbReference type="PIRNR" id="PIRNR017290"/>
    </source>
</evidence>
<comment type="subcellular location">
    <subcellularLocation>
        <location evidence="1">Endoplasmic reticulum membrane</location>
        <topology evidence="1">Single-pass type I membrane protein</topology>
    </subcellularLocation>
</comment>
<evidence type="ECO:0000256" key="6">
    <source>
        <dbReference type="ARBA" id="ARBA00022824"/>
    </source>
</evidence>
<reference evidence="12 13" key="1">
    <citation type="journal article" date="2016" name="Genome Biol. Evol.">
        <title>Divergent and convergent evolution of fungal pathogenicity.</title>
        <authorList>
            <person name="Shang Y."/>
            <person name="Xiao G."/>
            <person name="Zheng P."/>
            <person name="Cen K."/>
            <person name="Zhan S."/>
            <person name="Wang C."/>
        </authorList>
    </citation>
    <scope>NUCLEOTIDE SEQUENCE [LARGE SCALE GENOMIC DNA]</scope>
    <source>
        <strain evidence="12 13">ARSEF 7405</strain>
    </source>
</reference>
<dbReference type="GO" id="GO:0006458">
    <property type="term" value="P:'de novo' protein folding"/>
    <property type="evidence" value="ECO:0007669"/>
    <property type="project" value="InterPro"/>
</dbReference>
<gene>
    <name evidence="12" type="ORF">AAP_02597</name>
</gene>
<evidence type="ECO:0000313" key="13">
    <source>
        <dbReference type="Proteomes" id="UP000242877"/>
    </source>
</evidence>
<evidence type="ECO:0000256" key="7">
    <source>
        <dbReference type="ARBA" id="ARBA00022989"/>
    </source>
</evidence>
<evidence type="ECO:0000256" key="1">
    <source>
        <dbReference type="ARBA" id="ARBA00004115"/>
    </source>
</evidence>
<feature type="transmembrane region" description="Helical" evidence="11">
    <location>
        <begin position="12"/>
        <end position="32"/>
    </location>
</feature>
<dbReference type="InterPro" id="IPR019623">
    <property type="entry name" value="Rot1"/>
</dbReference>